<dbReference type="EMBL" id="BAAAHB010000089">
    <property type="protein sequence ID" value="GAA0485745.1"/>
    <property type="molecule type" value="Genomic_DNA"/>
</dbReference>
<evidence type="ECO:0000256" key="1">
    <source>
        <dbReference type="SAM" id="MobiDB-lite"/>
    </source>
</evidence>
<sequence length="301" mass="32027">MIIAALVALLALLAPSAWLWHASRHAHEPRVFAKGVPGLLETAYLRDHWQGVANTVIVGMHEDGRIAVNAEGQVKVVEAVARNDAERALLKHCGADWSTGLDELHWELRTDPAVRAYKEAAVREGLLVAPGTMTAWRRAAGLQITGTAVAGLISLVMAFHVDSYPLPFLLMALVAAGIVLRVKCHLHLDDHELTDRGREYERQVLRAGVWTDPRPGAHPPGAAAVVAVRKVSALPDEQLRTQLQKAAIWQAPSYSYTYSTSPSGSSSACSSSSSCSSNSCSSSSCSSSSCSSCSSGSSCSS</sequence>
<evidence type="ECO:0008006" key="4">
    <source>
        <dbReference type="Google" id="ProtNLM"/>
    </source>
</evidence>
<accession>A0ABN1AX61</accession>
<dbReference type="Proteomes" id="UP001499895">
    <property type="component" value="Unassembled WGS sequence"/>
</dbReference>
<keyword evidence="3" id="KW-1185">Reference proteome</keyword>
<evidence type="ECO:0000313" key="3">
    <source>
        <dbReference type="Proteomes" id="UP001499895"/>
    </source>
</evidence>
<protein>
    <recommendedName>
        <fullName evidence="4">TIGR04222 domain-containing membrane protein</fullName>
    </recommendedName>
</protein>
<feature type="region of interest" description="Disordered" evidence="1">
    <location>
        <begin position="261"/>
        <end position="301"/>
    </location>
</feature>
<dbReference type="NCBIfam" id="TIGR04222">
    <property type="entry name" value="near_uncomplex"/>
    <property type="match status" value="1"/>
</dbReference>
<gene>
    <name evidence="2" type="ORF">GCM10009544_54080</name>
</gene>
<comment type="caution">
    <text evidence="2">The sequence shown here is derived from an EMBL/GenBank/DDBJ whole genome shotgun (WGS) entry which is preliminary data.</text>
</comment>
<evidence type="ECO:0000313" key="2">
    <source>
        <dbReference type="EMBL" id="GAA0485745.1"/>
    </source>
</evidence>
<name>A0ABN1AX61_9ACTN</name>
<dbReference type="InterPro" id="IPR026467">
    <property type="entry name" value="Ser/Gly_Cys_C_dom"/>
</dbReference>
<reference evidence="2 3" key="1">
    <citation type="journal article" date="2019" name="Int. J. Syst. Evol. Microbiol.">
        <title>The Global Catalogue of Microorganisms (GCM) 10K type strain sequencing project: providing services to taxonomists for standard genome sequencing and annotation.</title>
        <authorList>
            <consortium name="The Broad Institute Genomics Platform"/>
            <consortium name="The Broad Institute Genome Sequencing Center for Infectious Disease"/>
            <person name="Wu L."/>
            <person name="Ma J."/>
        </authorList>
    </citation>
    <scope>NUCLEOTIDE SEQUENCE [LARGE SCALE GENOMIC DNA]</scope>
    <source>
        <strain evidence="2 3">JCM 10649</strain>
    </source>
</reference>
<dbReference type="RefSeq" id="WP_344095579.1">
    <property type="nucleotide sequence ID" value="NZ_BAAAHB010000089.1"/>
</dbReference>
<organism evidence="2 3">
    <name type="scientific">Streptomyces stramineus</name>
    <dbReference type="NCBI Taxonomy" id="173861"/>
    <lineage>
        <taxon>Bacteria</taxon>
        <taxon>Bacillati</taxon>
        <taxon>Actinomycetota</taxon>
        <taxon>Actinomycetes</taxon>
        <taxon>Kitasatosporales</taxon>
        <taxon>Streptomycetaceae</taxon>
        <taxon>Streptomyces</taxon>
    </lineage>
</organism>
<proteinExistence type="predicted"/>